<dbReference type="AlphaFoldDB" id="A0AAV9WT37"/>
<dbReference type="EMBL" id="JAVHJO010000017">
    <property type="protein sequence ID" value="KAK6525291.1"/>
    <property type="molecule type" value="Genomic_DNA"/>
</dbReference>
<feature type="chain" id="PRO_5043709914" evidence="2">
    <location>
        <begin position="16"/>
        <end position="323"/>
    </location>
</feature>
<sequence length="323" mass="34059">MKPFCLLLLASSVLAAQPAAPFAHIRQVHHQRVSLLKREAPDDGPSSTLRDKIYRGNSCAHITGNPDDIVCDVKGDIVSCAPTCCLEPDTLNFVDGCPADDRCAFDDSGLRCCARKATCGDRPTICINYADSKTATAPSGAIICPSETPSCVTRSDGGAACTGSNKITLFDPIRSVFPTKPIWARPQNPYAIWLSMVGESKADRLWTSEASVRVDVDVTLVTPTTKSTKTGSVKVPSTTMDMGKDMSRTATTGEVTSRTPARVRSSISGTSSITYRVTVTATETAPTRIASPSGNSAGSGGIVRENPIFGLLVAVALAFGILL</sequence>
<keyword evidence="4" id="KW-1185">Reference proteome</keyword>
<name>A0AAV9WT37_9PEZI</name>
<evidence type="ECO:0000256" key="1">
    <source>
        <dbReference type="SAM" id="MobiDB-lite"/>
    </source>
</evidence>
<feature type="compositionally biased region" description="Polar residues" evidence="1">
    <location>
        <begin position="248"/>
        <end position="257"/>
    </location>
</feature>
<reference evidence="3 4" key="1">
    <citation type="submission" date="2019-10" db="EMBL/GenBank/DDBJ databases">
        <authorList>
            <person name="Palmer J.M."/>
        </authorList>
    </citation>
    <scope>NUCLEOTIDE SEQUENCE [LARGE SCALE GENOMIC DNA]</scope>
    <source>
        <strain evidence="3 4">TWF694</strain>
    </source>
</reference>
<keyword evidence="2" id="KW-0732">Signal</keyword>
<proteinExistence type="predicted"/>
<evidence type="ECO:0000313" key="4">
    <source>
        <dbReference type="Proteomes" id="UP001365542"/>
    </source>
</evidence>
<feature type="signal peptide" evidence="2">
    <location>
        <begin position="1"/>
        <end position="15"/>
    </location>
</feature>
<comment type="caution">
    <text evidence="3">The sequence shown here is derived from an EMBL/GenBank/DDBJ whole genome shotgun (WGS) entry which is preliminary data.</text>
</comment>
<feature type="region of interest" description="Disordered" evidence="1">
    <location>
        <begin position="226"/>
        <end position="257"/>
    </location>
</feature>
<feature type="compositionally biased region" description="Low complexity" evidence="1">
    <location>
        <begin position="226"/>
        <end position="239"/>
    </location>
</feature>
<protein>
    <submittedName>
        <fullName evidence="3">Uncharacterized protein</fullName>
    </submittedName>
</protein>
<gene>
    <name evidence="3" type="ORF">TWF694_005436</name>
</gene>
<dbReference type="Proteomes" id="UP001365542">
    <property type="component" value="Unassembled WGS sequence"/>
</dbReference>
<evidence type="ECO:0000256" key="2">
    <source>
        <dbReference type="SAM" id="SignalP"/>
    </source>
</evidence>
<accession>A0AAV9WT37</accession>
<evidence type="ECO:0000313" key="3">
    <source>
        <dbReference type="EMBL" id="KAK6525291.1"/>
    </source>
</evidence>
<organism evidence="3 4">
    <name type="scientific">Orbilia ellipsospora</name>
    <dbReference type="NCBI Taxonomy" id="2528407"/>
    <lineage>
        <taxon>Eukaryota</taxon>
        <taxon>Fungi</taxon>
        <taxon>Dikarya</taxon>
        <taxon>Ascomycota</taxon>
        <taxon>Pezizomycotina</taxon>
        <taxon>Orbiliomycetes</taxon>
        <taxon>Orbiliales</taxon>
        <taxon>Orbiliaceae</taxon>
        <taxon>Orbilia</taxon>
    </lineage>
</organism>